<keyword evidence="15" id="KW-0325">Glycoprotein</keyword>
<reference evidence="27" key="1">
    <citation type="submission" date="2021-04" db="EMBL/GenBank/DDBJ databases">
        <authorList>
            <consortium name="Wellcome Sanger Institute Data Sharing"/>
        </authorList>
    </citation>
    <scope>NUCLEOTIDE SEQUENCE [LARGE SCALE GENOMIC DNA]</scope>
</reference>
<evidence type="ECO:0000256" key="19">
    <source>
        <dbReference type="ARBA" id="ARBA00060984"/>
    </source>
</evidence>
<dbReference type="FunFam" id="1.20.120.350:FF:000009">
    <property type="entry name" value="Voltage-dependent T-type calcium channel subunit alpha"/>
    <property type="match status" value="1"/>
</dbReference>
<organism evidence="27 28">
    <name type="scientific">Anabas testudineus</name>
    <name type="common">Climbing perch</name>
    <name type="synonym">Anthias testudineus</name>
    <dbReference type="NCBI Taxonomy" id="64144"/>
    <lineage>
        <taxon>Eukaryota</taxon>
        <taxon>Metazoa</taxon>
        <taxon>Chordata</taxon>
        <taxon>Craniata</taxon>
        <taxon>Vertebrata</taxon>
        <taxon>Euteleostomi</taxon>
        <taxon>Actinopterygii</taxon>
        <taxon>Neopterygii</taxon>
        <taxon>Teleostei</taxon>
        <taxon>Neoteleostei</taxon>
        <taxon>Acanthomorphata</taxon>
        <taxon>Anabantaria</taxon>
        <taxon>Anabantiformes</taxon>
        <taxon>Anabantoidei</taxon>
        <taxon>Anabantidae</taxon>
        <taxon>Anabas</taxon>
    </lineage>
</organism>
<feature type="transmembrane region" description="Helical" evidence="25">
    <location>
        <begin position="1003"/>
        <end position="1026"/>
    </location>
</feature>
<comment type="function">
    <text evidence="18">Voltage-sensitive calcium channel that gives rise to T-type calcium currents. T-type calcium channels belong to the 'low-voltage activated (LVA)' group. A particularity of this type of channel is an opening at quite negative potentials, and a voltage-dependent inactivation. T-type channels serve pacemaking functions in both central neurons and cardiac nodal cells and support calcium signaling in secretory cells and vascular smooth muscle. They may also be involved in the modulation of firing patterns of neurons. In the adrenal zona glomerulosa, participates in the signaling pathway leading to aldosterone production in response to either AGT/angiotensin II, or hyperkalemia.</text>
</comment>
<feature type="compositionally biased region" description="Polar residues" evidence="24">
    <location>
        <begin position="672"/>
        <end position="689"/>
    </location>
</feature>
<feature type="region of interest" description="Disordered" evidence="24">
    <location>
        <begin position="532"/>
        <end position="566"/>
    </location>
</feature>
<feature type="coiled-coil region" evidence="23">
    <location>
        <begin position="1593"/>
        <end position="1622"/>
    </location>
</feature>
<feature type="region of interest" description="Disordered" evidence="24">
    <location>
        <begin position="2011"/>
        <end position="2232"/>
    </location>
</feature>
<reference evidence="27" key="2">
    <citation type="submission" date="2025-08" db="UniProtKB">
        <authorList>
            <consortium name="Ensembl"/>
        </authorList>
    </citation>
    <scope>IDENTIFICATION</scope>
</reference>
<evidence type="ECO:0000256" key="1">
    <source>
        <dbReference type="ARBA" id="ARBA00004651"/>
    </source>
</evidence>
<feature type="transmembrane region" description="Helical" evidence="25">
    <location>
        <begin position="1562"/>
        <end position="1586"/>
    </location>
</feature>
<feature type="transmembrane region" description="Helical" evidence="25">
    <location>
        <begin position="1770"/>
        <end position="1791"/>
    </location>
</feature>
<feature type="region of interest" description="Disordered" evidence="24">
    <location>
        <begin position="1035"/>
        <end position="1054"/>
    </location>
</feature>
<feature type="transmembrane region" description="Helical" evidence="25">
    <location>
        <begin position="1679"/>
        <end position="1698"/>
    </location>
</feature>
<dbReference type="GeneTree" id="ENSGT00940000165827"/>
<feature type="transmembrane region" description="Helical" evidence="25">
    <location>
        <begin position="1642"/>
        <end position="1659"/>
    </location>
</feature>
<dbReference type="FunFam" id="1.20.120.350:FF:000007">
    <property type="entry name" value="Voltage-dependent T-type calcium channel subunit alpha"/>
    <property type="match status" value="1"/>
</dbReference>
<feature type="transmembrane region" description="Helical" evidence="25">
    <location>
        <begin position="1863"/>
        <end position="1884"/>
    </location>
</feature>
<comment type="subunit">
    <text evidence="20">Interacts (via N-terminal cytoplasmic domain) with STAC.</text>
</comment>
<evidence type="ECO:0000256" key="14">
    <source>
        <dbReference type="ARBA" id="ARBA00023136"/>
    </source>
</evidence>
<accession>A0A7N6AFM2</accession>
<feature type="compositionally biased region" description="Polar residues" evidence="24">
    <location>
        <begin position="1917"/>
        <end position="1927"/>
    </location>
</feature>
<dbReference type="Proteomes" id="UP000265040">
    <property type="component" value="Chromosome 8"/>
</dbReference>
<dbReference type="Gene3D" id="1.20.120.350">
    <property type="entry name" value="Voltage-gated potassium channels. Chain C"/>
    <property type="match status" value="4"/>
</dbReference>
<dbReference type="FunFam" id="1.10.287.70:FF:000018">
    <property type="entry name" value="Voltage-dependent T-type calcium channel subunit alpha"/>
    <property type="match status" value="1"/>
</dbReference>
<evidence type="ECO:0000256" key="8">
    <source>
        <dbReference type="ARBA" id="ARBA00022737"/>
    </source>
</evidence>
<keyword evidence="4" id="KW-0109">Calcium transport</keyword>
<name>A0A7N6AFM2_ANATE</name>
<dbReference type="GO" id="GO:0005891">
    <property type="term" value="C:voltage-gated calcium channel complex"/>
    <property type="evidence" value="ECO:0007669"/>
    <property type="project" value="InterPro"/>
</dbReference>
<keyword evidence="3" id="KW-1003">Cell membrane</keyword>
<dbReference type="GO" id="GO:0008331">
    <property type="term" value="F:high voltage-gated calcium channel activity"/>
    <property type="evidence" value="ECO:0007669"/>
    <property type="project" value="TreeGrafter"/>
</dbReference>
<dbReference type="FunFam" id="1.10.287.70:FF:000053">
    <property type="entry name" value="Voltage-dependent T-type calcium channel subunit alpha"/>
    <property type="match status" value="1"/>
</dbReference>
<dbReference type="GO" id="GO:0098703">
    <property type="term" value="P:calcium ion import across plasma membrane"/>
    <property type="evidence" value="ECO:0007669"/>
    <property type="project" value="TreeGrafter"/>
</dbReference>
<feature type="transmembrane region" description="Helical" evidence="25">
    <location>
        <begin position="1326"/>
        <end position="1344"/>
    </location>
</feature>
<keyword evidence="7" id="KW-0479">Metal-binding</keyword>
<feature type="transmembrane region" description="Helical" evidence="25">
    <location>
        <begin position="805"/>
        <end position="823"/>
    </location>
</feature>
<feature type="region of interest" description="Disordered" evidence="24">
    <location>
        <begin position="2311"/>
        <end position="2338"/>
    </location>
</feature>
<evidence type="ECO:0000313" key="27">
    <source>
        <dbReference type="Ensembl" id="ENSATEP00000045658.1"/>
    </source>
</evidence>
<dbReference type="PANTHER" id="PTHR45628">
    <property type="entry name" value="VOLTAGE-DEPENDENT CALCIUM CHANNEL TYPE A SUBUNIT ALPHA-1"/>
    <property type="match status" value="1"/>
</dbReference>
<evidence type="ECO:0000256" key="3">
    <source>
        <dbReference type="ARBA" id="ARBA00022475"/>
    </source>
</evidence>
<evidence type="ECO:0000256" key="5">
    <source>
        <dbReference type="ARBA" id="ARBA00022673"/>
    </source>
</evidence>
<feature type="transmembrane region" description="Helical" evidence="25">
    <location>
        <begin position="412"/>
        <end position="433"/>
    </location>
</feature>
<dbReference type="FunFam" id="1.10.287.70:FF:000014">
    <property type="entry name" value="Voltage-dependent T-type calcium channel subunit alpha"/>
    <property type="match status" value="1"/>
</dbReference>
<feature type="transmembrane region" description="Helical" evidence="25">
    <location>
        <begin position="926"/>
        <end position="948"/>
    </location>
</feature>
<dbReference type="GeneID" id="113158653"/>
<dbReference type="PANTHER" id="PTHR45628:SF37">
    <property type="entry name" value="VOLTAGE-DEPENDENT T-TYPE CALCIUM CHANNEL SUBUNIT ALPHA-1H"/>
    <property type="match status" value="1"/>
</dbReference>
<dbReference type="InterPro" id="IPR027359">
    <property type="entry name" value="Volt_channel_dom_sf"/>
</dbReference>
<feature type="region of interest" description="Disordered" evidence="24">
    <location>
        <begin position="1"/>
        <end position="88"/>
    </location>
</feature>
<feature type="transmembrane region" description="Helical" evidence="25">
    <location>
        <begin position="439"/>
        <end position="464"/>
    </location>
</feature>
<feature type="compositionally biased region" description="Low complexity" evidence="24">
    <location>
        <begin position="1154"/>
        <end position="1165"/>
    </location>
</feature>
<evidence type="ECO:0000256" key="23">
    <source>
        <dbReference type="SAM" id="Coils"/>
    </source>
</evidence>
<evidence type="ECO:0000256" key="15">
    <source>
        <dbReference type="ARBA" id="ARBA00023180"/>
    </source>
</evidence>
<feature type="compositionally biased region" description="Basic and acidic residues" evidence="24">
    <location>
        <begin position="1943"/>
        <end position="1953"/>
    </location>
</feature>
<dbReference type="InterPro" id="IPR005821">
    <property type="entry name" value="Ion_trans_dom"/>
</dbReference>
<dbReference type="Ensembl" id="ENSATET00000053361.2">
    <property type="protein sequence ID" value="ENSATEP00000045658.1"/>
    <property type="gene ID" value="ENSATEG00000003899.3"/>
</dbReference>
<comment type="catalytic activity">
    <reaction evidence="17">
        <text>Ca(2+)(in) = Ca(2+)(out)</text>
        <dbReference type="Rhea" id="RHEA:29671"/>
        <dbReference type="ChEBI" id="CHEBI:29108"/>
    </reaction>
</comment>
<feature type="transmembrane region" description="Helical" evidence="25">
    <location>
        <begin position="1461"/>
        <end position="1483"/>
    </location>
</feature>
<feature type="region of interest" description="Disordered" evidence="24">
    <location>
        <begin position="672"/>
        <end position="693"/>
    </location>
</feature>
<feature type="compositionally biased region" description="Low complexity" evidence="24">
    <location>
        <begin position="2223"/>
        <end position="2232"/>
    </location>
</feature>
<evidence type="ECO:0000256" key="4">
    <source>
        <dbReference type="ARBA" id="ARBA00022568"/>
    </source>
</evidence>
<keyword evidence="9" id="KW-0862">Zinc</keyword>
<feature type="region of interest" description="Disordered" evidence="24">
    <location>
        <begin position="1125"/>
        <end position="1232"/>
    </location>
</feature>
<keyword evidence="2" id="KW-0813">Transport</keyword>
<evidence type="ECO:0000256" key="13">
    <source>
        <dbReference type="ARBA" id="ARBA00023065"/>
    </source>
</evidence>
<evidence type="ECO:0000256" key="18">
    <source>
        <dbReference type="ARBA" id="ARBA00055553"/>
    </source>
</evidence>
<feature type="transmembrane region" description="Helical" evidence="25">
    <location>
        <begin position="1397"/>
        <end position="1416"/>
    </location>
</feature>
<feature type="compositionally biased region" description="Low complexity" evidence="24">
    <location>
        <begin position="2091"/>
        <end position="2105"/>
    </location>
</feature>
<keyword evidence="5" id="KW-0107">Calcium channel</keyword>
<dbReference type="InParanoid" id="A0A7N6AFM2"/>
<feature type="domain" description="Ion transport" evidence="26">
    <location>
        <begin position="143"/>
        <end position="475"/>
    </location>
</feature>
<keyword evidence="28" id="KW-1185">Reference proteome</keyword>
<feature type="compositionally biased region" description="Pro residues" evidence="24">
    <location>
        <begin position="2070"/>
        <end position="2090"/>
    </location>
</feature>
<feature type="compositionally biased region" description="Basic and acidic residues" evidence="24">
    <location>
        <begin position="1035"/>
        <end position="1048"/>
    </location>
</feature>
<evidence type="ECO:0000256" key="17">
    <source>
        <dbReference type="ARBA" id="ARBA00036634"/>
    </source>
</evidence>
<feature type="compositionally biased region" description="Low complexity" evidence="24">
    <location>
        <begin position="1172"/>
        <end position="1188"/>
    </location>
</feature>
<sequence>MTDGEGRACFQYAECPEGQEQDEVQEEVRLAIPTPYRNDPPGQDVDLGPGRDEEEKEEVEWRRRRKREGGDEWSPEVQEHEEQEPELEVGPTLGVRIMAPIRDPDCVSEEEEQQPYPALSPMAFFCLKQTTRPRNWCLRIVCNPWFEHVSMLVILLNCVTLGMFQPCEDVECHSEWCRILQVLDDCIFAFFAVEMVIKMVALGIFGPNCYLGDKWNQLDFVIVMAGVMEYSLDGHNASLSAIRTVRVLRPLRAINRVPSMRILVTLLLDTLPMLGNVLLLCFFVFFIFGIVGVQLWAGLLRNRCFLGEESIRTMYNLSLYYMSEEGEDSPFICSAPRENGMLRCHDVPPYTEGGAECSLAPPRQSSALIGSTPAAEGASVNGCINLNLYYNVCRPGDLNPHKGAVNFDNIGYAWIAIFQVITLEGWVDIMYYVMDAHSFYNFIYFILLIIVGSFFMINLCLVVIATQFSETKQRENALMREQRARYMSNDSTLASYSEPGSCYEEMLRYISHLYRKLTRRLQRIYSGWHSKRRKKVNPNGSGGGSNGGGNGHSHSSNRGCGGSGPGSTMWLRPIHNLLQHHQHQHCRLSNGGQHTISVATGDHVDGEGKEALEMKSLSVRRGSTNGNSGAGNNPSVVTHGMGALLGRLNGGMNYPTILPSFVCSYSSKTPPPHSQQCETSCEQQPSNHSASEHTETLNKLYQLMGQHSRQRLLYQLAGVVPSPLLLELLSCPLCARSLETLELELGDLEGGRGEADGLHDFSQGGDLRAGRGQSRRRGVMEYKNGAVQAWIDFREKLKRIVESKYFNRGIMIAILVNTLSMGIEYHEQPKELTDVLEISNIVFTSMFVLEMGFMLLAFGLFGYIRNPYNIFDSIIVIISVWEIIGQADGGLSVLRTFRLLRVLKLVRFLPALRRQLVVLMKTMDNVATFCMLLMLFIFTFSILGMHLFGCKFSLRTENGDTIPDRKNFDSLLWAIVTVFQILTQEDWNVVLYNGMASTSPWAALYFVALMTFGNYVLFNLLVAILVEGFQAEGDANRSESDDEKKSDNFEEDEKVEQLRHTELKMYSLMMTANGHVDPRGSMPPPIIMRTAATPVPTPKSSLGPESILGDELMYKEGVPQYGEGGLGLSEAGVGHGDSRRGSSTSMEPFAYDQRSLSLSSPGRRSPLPPRGPGSSWGSRRSSWNSLSRAPSLKRRDTSGERESLLSGEGGEEDDGRDEKQEAGGNNRLQPGSLELLQASTLCPSLTTEYGDCNGRTLTYDPISDSKEDSSPEDDMDDDSSLCYWIKKEIDNMKPRWCKEHEDWTLYLFSPENQLRAWCQRVISHKMFDHVVLVFIFLNCITIALERPDIQAHSTERVFLSVSNYVFTAIFLAEMAIKVVALGFCFGKQNYLQSSWNILDGLLVFVSLVDILVSLAYTSGNRILGILRVLRLLRTLRPLRVISRAPGLKLVVETLITSLRPIGNIVLICCAFFIVFGILGVQLFKGKFYHCEGLDTKNITNKSDCELANYRWIRRKYNFDNLIQALMSLFVLSCKDGWVNIMYDGLDAVGVDQQPVRNHNPWMLLYFISFLLIVSFFVLNMFVGVVVENFHKCRQDQEEEEARLREEKRLKMIEKKHRKAKQRPYYADYSPVRLWIHTLCTSHYLDLFITFIICINVFTMSVEHYNQPQYLEEVLKYCNYVFTIIFIIEALLKLVAFGIQRFFKDRWNQLDIAIVALSIMGITLEELKMNAALPINPTIIRIMRVLRIARVLKLLKMATGMRALLDTVMQALPQVGNLGLLFMLLFFIYAALGVELFGKLECNASNPCEGLSRHATFENFGMAFLTLFRVSTGDNWNGIMKDTLRECRPEDSHCLTYLPLVSPIYFVTFVLMAQFVLVNVVVAVLMKHLEESNKEAKEEAEMDAEIALEMAMEKQRKLSTTSNNSSVAGTYVGPCPNSPGQEEEVQHEGQDLSSRKMSVSRMHSLPNDSYMFRPVRPASAPYPLQEVDLSPQHQHSGSVTSVHSQPCERRSLLQVPDVSPVHRQSTPTLTLPRIAPPTPSPSPRALHRQVAVKVDSMESQGCEQQERPNPIYLPPPSPSPLSPLPPPPPSSPSALSLPPCSPSAFSLPPPSPSLLPPLLSSPSPQPPPPSSPSLLLPPPPSPRLPLRHPSLRRHRPPSAASLCDPADEEVYHITSSANRRWKNEEGGGQESRGKVGRSHSLSPYTSPYSPDSKSTSPPPPPQLPSCSSRSTLSLLGSGLKDRDLRKGFSADNQAFLDKPSSLSAGYPDDQRRHSIEVCLPQAVITSDDQHFTQEAHRPEKVGQVFPVRVQSVGGGHRKKKMSPPCISIHPPSEREHPQITSPLKLTDCSMMLRRRTPSYDLTPHIRSNTQDVSAETPVQSPMHTALTPIHIPLQVHSLTHTLTPSLASTPIHSQTYTPPHPSTPTHPHIPISPNIFIQPHAPLFPNAMPFSQTQSLSPAARHSPLTGDYIPLPQFTFDQPQSRYMSGLSAGLSDTEKDTCSSPFDNRLGSSAGFSAKNRRTAQ</sequence>
<evidence type="ECO:0000259" key="26">
    <source>
        <dbReference type="Pfam" id="PF00520"/>
    </source>
</evidence>
<dbReference type="FunFam" id="1.20.120.350:FF:000008">
    <property type="entry name" value="Voltage-dependent T-type calcium channel subunit alpha"/>
    <property type="match status" value="1"/>
</dbReference>
<keyword evidence="13" id="KW-0406">Ion transport</keyword>
<keyword evidence="16" id="KW-0407">Ion channel</keyword>
<feature type="compositionally biased region" description="Low complexity" evidence="24">
    <location>
        <begin position="2197"/>
        <end position="2214"/>
    </location>
</feature>
<feature type="transmembrane region" description="Helical" evidence="25">
    <location>
        <begin position="843"/>
        <end position="863"/>
    </location>
</feature>
<feature type="region of interest" description="Disordered" evidence="24">
    <location>
        <begin position="1256"/>
        <end position="1278"/>
    </location>
</feature>
<feature type="transmembrane region" description="Helical" evidence="25">
    <location>
        <begin position="1364"/>
        <end position="1385"/>
    </location>
</feature>
<dbReference type="Pfam" id="PF00520">
    <property type="entry name" value="Ion_trans"/>
    <property type="match status" value="4"/>
</dbReference>
<evidence type="ECO:0000256" key="7">
    <source>
        <dbReference type="ARBA" id="ARBA00022723"/>
    </source>
</evidence>
<dbReference type="RefSeq" id="XP_026210501.1">
    <property type="nucleotide sequence ID" value="XM_026354716.1"/>
</dbReference>
<dbReference type="InterPro" id="IPR005445">
    <property type="entry name" value="VDCC_T_a1"/>
</dbReference>
<dbReference type="InterPro" id="IPR050599">
    <property type="entry name" value="VDCC_alpha-1_subunit"/>
</dbReference>
<feature type="compositionally biased region" description="Polar residues" evidence="24">
    <location>
        <begin position="2499"/>
        <end position="2512"/>
    </location>
</feature>
<dbReference type="PRINTS" id="PR01629">
    <property type="entry name" value="TVDCCALPHA1"/>
</dbReference>
<evidence type="ECO:0000256" key="12">
    <source>
        <dbReference type="ARBA" id="ARBA00022989"/>
    </source>
</evidence>
<proteinExistence type="inferred from homology"/>
<feature type="compositionally biased region" description="Basic residues" evidence="24">
    <location>
        <begin position="2144"/>
        <end position="2155"/>
    </location>
</feature>
<comment type="similarity">
    <text evidence="19">Belongs to the calcium channel alpha-1 subunit (TC 1.A.1.11) family. CACNA1H subfamily.</text>
</comment>
<evidence type="ECO:0000313" key="28">
    <source>
        <dbReference type="Proteomes" id="UP000265040"/>
    </source>
</evidence>
<keyword evidence="11" id="KW-0851">Voltage-gated channel</keyword>
<dbReference type="Gene3D" id="1.10.287.70">
    <property type="match status" value="4"/>
</dbReference>
<evidence type="ECO:0000256" key="10">
    <source>
        <dbReference type="ARBA" id="ARBA00022837"/>
    </source>
</evidence>
<dbReference type="SUPFAM" id="SSF81324">
    <property type="entry name" value="Voltage-gated potassium channels"/>
    <property type="match status" value="4"/>
</dbReference>
<feature type="compositionally biased region" description="Basic and acidic residues" evidence="24">
    <location>
        <begin position="1193"/>
        <end position="1203"/>
    </location>
</feature>
<evidence type="ECO:0000256" key="9">
    <source>
        <dbReference type="ARBA" id="ARBA00022833"/>
    </source>
</evidence>
<evidence type="ECO:0000256" key="2">
    <source>
        <dbReference type="ARBA" id="ARBA00022448"/>
    </source>
</evidence>
<reference evidence="27" key="3">
    <citation type="submission" date="2025-09" db="UniProtKB">
        <authorList>
            <consortium name="Ensembl"/>
        </authorList>
    </citation>
    <scope>IDENTIFICATION</scope>
</reference>
<keyword evidence="8" id="KW-0677">Repeat</keyword>
<feature type="region of interest" description="Disordered" evidence="24">
    <location>
        <begin position="2485"/>
        <end position="2522"/>
    </location>
</feature>
<keyword evidence="10" id="KW-0106">Calcium</keyword>
<evidence type="ECO:0000256" key="16">
    <source>
        <dbReference type="ARBA" id="ARBA00023303"/>
    </source>
</evidence>
<feature type="compositionally biased region" description="Gly residues" evidence="24">
    <location>
        <begin position="540"/>
        <end position="551"/>
    </location>
</feature>
<dbReference type="OrthoDB" id="416585at2759"/>
<evidence type="ECO:0000256" key="25">
    <source>
        <dbReference type="SAM" id="Phobius"/>
    </source>
</evidence>
<evidence type="ECO:0000256" key="11">
    <source>
        <dbReference type="ARBA" id="ARBA00022882"/>
    </source>
</evidence>
<feature type="domain" description="Ion transport" evidence="26">
    <location>
        <begin position="804"/>
        <end position="1032"/>
    </location>
</feature>
<feature type="compositionally biased region" description="Pro residues" evidence="24">
    <location>
        <begin position="2122"/>
        <end position="2142"/>
    </location>
</feature>
<feature type="region of interest" description="Disordered" evidence="24">
    <location>
        <begin position="1913"/>
        <end position="1957"/>
    </location>
</feature>
<feature type="transmembrane region" description="Helical" evidence="25">
    <location>
        <begin position="273"/>
        <end position="297"/>
    </location>
</feature>
<dbReference type="FunFam" id="1.10.287.70:FF:000054">
    <property type="entry name" value="Voltage-dependent T-type calcium channel subunit alpha"/>
    <property type="match status" value="1"/>
</dbReference>
<feature type="compositionally biased region" description="Acidic residues" evidence="24">
    <location>
        <begin position="71"/>
        <end position="87"/>
    </location>
</feature>
<evidence type="ECO:0000256" key="24">
    <source>
        <dbReference type="SAM" id="MobiDB-lite"/>
    </source>
</evidence>
<feature type="domain" description="Ion transport" evidence="26">
    <location>
        <begin position="1642"/>
        <end position="1895"/>
    </location>
</feature>
<keyword evidence="12 25" id="KW-1133">Transmembrane helix</keyword>
<evidence type="ECO:0000256" key="6">
    <source>
        <dbReference type="ARBA" id="ARBA00022692"/>
    </source>
</evidence>
<keyword evidence="14 25" id="KW-0472">Membrane</keyword>
<evidence type="ECO:0000256" key="20">
    <source>
        <dbReference type="ARBA" id="ARBA00063857"/>
    </source>
</evidence>
<keyword evidence="6 25" id="KW-0812">Transmembrane</keyword>
<feature type="domain" description="Ion transport" evidence="26">
    <location>
        <begin position="1324"/>
        <end position="1596"/>
    </location>
</feature>
<comment type="subcellular location">
    <subcellularLocation>
        <location evidence="1">Cell membrane</location>
        <topology evidence="1">Multi-pass membrane protein</topology>
    </subcellularLocation>
</comment>
<dbReference type="CTD" id="560875"/>
<dbReference type="GO" id="GO:0046872">
    <property type="term" value="F:metal ion binding"/>
    <property type="evidence" value="ECO:0007669"/>
    <property type="project" value="UniProtKB-KW"/>
</dbReference>
<dbReference type="FunFam" id="1.20.120.350:FF:000012">
    <property type="entry name" value="Voltage-dependent T-type calcium channel subunit alpha"/>
    <property type="match status" value="1"/>
</dbReference>
<keyword evidence="23" id="KW-0175">Coiled coil</keyword>
<feature type="region of interest" description="Disordered" evidence="24">
    <location>
        <begin position="2412"/>
        <end position="2433"/>
    </location>
</feature>
<protein>
    <recommendedName>
        <fullName evidence="21">Voltage-dependent T-type calcium channel subunit alpha-1H</fullName>
    </recommendedName>
    <alternativeName>
        <fullName evidence="22">Voltage-gated calcium channel subunit alpha Cav3.2</fullName>
    </alternativeName>
</protein>
<evidence type="ECO:0000256" key="21">
    <source>
        <dbReference type="ARBA" id="ARBA00069349"/>
    </source>
</evidence>
<evidence type="ECO:0000256" key="22">
    <source>
        <dbReference type="ARBA" id="ARBA00078682"/>
    </source>
</evidence>